<feature type="domain" description="HTH araC/xylS-type" evidence="9">
    <location>
        <begin position="151"/>
        <end position="249"/>
    </location>
</feature>
<name>A0ABT1YQJ0_9BACL</name>
<evidence type="ECO:0000313" key="12">
    <source>
        <dbReference type="Proteomes" id="UP001300012"/>
    </source>
</evidence>
<keyword evidence="3 8" id="KW-0597">Phosphoprotein</keyword>
<dbReference type="SMART" id="SM00342">
    <property type="entry name" value="HTH_ARAC"/>
    <property type="match status" value="1"/>
</dbReference>
<dbReference type="Pfam" id="PF12833">
    <property type="entry name" value="HTH_18"/>
    <property type="match status" value="1"/>
</dbReference>
<dbReference type="InterPro" id="IPR018060">
    <property type="entry name" value="HTH_AraC"/>
</dbReference>
<dbReference type="InterPro" id="IPR020449">
    <property type="entry name" value="Tscrpt_reg_AraC-type_HTH"/>
</dbReference>
<dbReference type="PANTHER" id="PTHR42713:SF3">
    <property type="entry name" value="TRANSCRIPTIONAL REGULATORY PROTEIN HPTR"/>
    <property type="match status" value="1"/>
</dbReference>
<dbReference type="Pfam" id="PF00072">
    <property type="entry name" value="Response_reg"/>
    <property type="match status" value="1"/>
</dbReference>
<dbReference type="SUPFAM" id="SSF52172">
    <property type="entry name" value="CheY-like"/>
    <property type="match status" value="1"/>
</dbReference>
<evidence type="ECO:0000256" key="3">
    <source>
        <dbReference type="ARBA" id="ARBA00022553"/>
    </source>
</evidence>
<dbReference type="Proteomes" id="UP001300012">
    <property type="component" value="Unassembled WGS sequence"/>
</dbReference>
<evidence type="ECO:0000256" key="2">
    <source>
        <dbReference type="ARBA" id="ARBA00022490"/>
    </source>
</evidence>
<keyword evidence="6" id="KW-0238">DNA-binding</keyword>
<keyword evidence="5" id="KW-0805">Transcription regulation</keyword>
<reference evidence="11 12" key="1">
    <citation type="submission" date="2022-08" db="EMBL/GenBank/DDBJ databases">
        <title>Paenibacillus endoradicis sp. nov., Paenibacillus radicibacter sp. nov and Paenibacillus pararadicis sp. nov., three cold-adapted plant growth-promoting bacteria isolated from root of Larix gmelinii in Great Khingan.</title>
        <authorList>
            <person name="Xue H."/>
        </authorList>
    </citation>
    <scope>NUCLEOTIDE SEQUENCE [LARGE SCALE GENOMIC DNA]</scope>
    <source>
        <strain evidence="11 12">N5-1-1-5</strain>
    </source>
</reference>
<dbReference type="EMBL" id="JANQBD010000028">
    <property type="protein sequence ID" value="MCR8635454.1"/>
    <property type="molecule type" value="Genomic_DNA"/>
</dbReference>
<dbReference type="Gene3D" id="1.10.10.60">
    <property type="entry name" value="Homeodomain-like"/>
    <property type="match status" value="2"/>
</dbReference>
<gene>
    <name evidence="11" type="ORF">NV381_30045</name>
</gene>
<keyword evidence="4" id="KW-0902">Two-component regulatory system</keyword>
<keyword evidence="2" id="KW-0963">Cytoplasm</keyword>
<dbReference type="PANTHER" id="PTHR42713">
    <property type="entry name" value="HISTIDINE KINASE-RELATED"/>
    <property type="match status" value="1"/>
</dbReference>
<proteinExistence type="predicted"/>
<evidence type="ECO:0000256" key="7">
    <source>
        <dbReference type="ARBA" id="ARBA00023163"/>
    </source>
</evidence>
<evidence type="ECO:0000256" key="1">
    <source>
        <dbReference type="ARBA" id="ARBA00004496"/>
    </source>
</evidence>
<evidence type="ECO:0000256" key="8">
    <source>
        <dbReference type="PROSITE-ProRule" id="PRU00169"/>
    </source>
</evidence>
<evidence type="ECO:0000256" key="5">
    <source>
        <dbReference type="ARBA" id="ARBA00023015"/>
    </source>
</evidence>
<evidence type="ECO:0000256" key="4">
    <source>
        <dbReference type="ARBA" id="ARBA00023012"/>
    </source>
</evidence>
<dbReference type="InterPro" id="IPR001789">
    <property type="entry name" value="Sig_transdc_resp-reg_receiver"/>
</dbReference>
<dbReference type="RefSeq" id="WP_258217004.1">
    <property type="nucleotide sequence ID" value="NZ_JANQBD010000028.1"/>
</dbReference>
<dbReference type="InterPro" id="IPR011006">
    <property type="entry name" value="CheY-like_superfamily"/>
</dbReference>
<feature type="modified residue" description="4-aspartylphosphate" evidence="8">
    <location>
        <position position="55"/>
    </location>
</feature>
<protein>
    <submittedName>
        <fullName evidence="11">Response regulator</fullName>
    </submittedName>
</protein>
<accession>A0ABT1YQJ0</accession>
<dbReference type="PROSITE" id="PS01124">
    <property type="entry name" value="HTH_ARAC_FAMILY_2"/>
    <property type="match status" value="1"/>
</dbReference>
<dbReference type="Gene3D" id="3.40.50.2300">
    <property type="match status" value="1"/>
</dbReference>
<dbReference type="SUPFAM" id="SSF46689">
    <property type="entry name" value="Homeodomain-like"/>
    <property type="match status" value="2"/>
</dbReference>
<feature type="domain" description="Response regulatory" evidence="10">
    <location>
        <begin position="3"/>
        <end position="120"/>
    </location>
</feature>
<keyword evidence="7" id="KW-0804">Transcription</keyword>
<sequence>MYKVILVEDEDLIRQGLKKLIEEVIGGFIVVKEEKNGRQALESMKSILPDLIITDIRMKEMNGIEMIEQVRHNFPDTPILVISGYGDFEYVKKALRFKVEDYLLKPVDRVELTQYLTGLKGRLDSRKMSALQSQSHTAGNSVEENEKKIIRTVREIIHSNLDQDISLQFIANKVHMNHQYLSSLFKLETGQNFVDYVIQCRMERAKQLLQETNLKIYEVAKLSGYENAKYFMTVFKQFVGVTPSDFRENQVR</sequence>
<evidence type="ECO:0000313" key="11">
    <source>
        <dbReference type="EMBL" id="MCR8635454.1"/>
    </source>
</evidence>
<evidence type="ECO:0000259" key="9">
    <source>
        <dbReference type="PROSITE" id="PS01124"/>
    </source>
</evidence>
<comment type="subcellular location">
    <subcellularLocation>
        <location evidence="1">Cytoplasm</location>
    </subcellularLocation>
</comment>
<comment type="caution">
    <text evidence="11">The sequence shown here is derived from an EMBL/GenBank/DDBJ whole genome shotgun (WGS) entry which is preliminary data.</text>
</comment>
<organism evidence="11 12">
    <name type="scientific">Paenibacillus radicis</name>
    <name type="common">ex Xue et al. 2023</name>
    <dbReference type="NCBI Taxonomy" id="2972489"/>
    <lineage>
        <taxon>Bacteria</taxon>
        <taxon>Bacillati</taxon>
        <taxon>Bacillota</taxon>
        <taxon>Bacilli</taxon>
        <taxon>Bacillales</taxon>
        <taxon>Paenibacillaceae</taxon>
        <taxon>Paenibacillus</taxon>
    </lineage>
</organism>
<dbReference type="PROSITE" id="PS50110">
    <property type="entry name" value="RESPONSE_REGULATORY"/>
    <property type="match status" value="1"/>
</dbReference>
<evidence type="ECO:0000256" key="6">
    <source>
        <dbReference type="ARBA" id="ARBA00023125"/>
    </source>
</evidence>
<dbReference type="SMART" id="SM00448">
    <property type="entry name" value="REC"/>
    <property type="match status" value="1"/>
</dbReference>
<dbReference type="InterPro" id="IPR051552">
    <property type="entry name" value="HptR"/>
</dbReference>
<keyword evidence="12" id="KW-1185">Reference proteome</keyword>
<dbReference type="PRINTS" id="PR00032">
    <property type="entry name" value="HTHARAC"/>
</dbReference>
<dbReference type="CDD" id="cd17536">
    <property type="entry name" value="REC_YesN-like"/>
    <property type="match status" value="1"/>
</dbReference>
<evidence type="ECO:0000259" key="10">
    <source>
        <dbReference type="PROSITE" id="PS50110"/>
    </source>
</evidence>
<dbReference type="InterPro" id="IPR009057">
    <property type="entry name" value="Homeodomain-like_sf"/>
</dbReference>